<dbReference type="InterPro" id="IPR027417">
    <property type="entry name" value="P-loop_NTPase"/>
</dbReference>
<proteinExistence type="predicted"/>
<dbReference type="Pfam" id="PF00005">
    <property type="entry name" value="ABC_tran"/>
    <property type="match status" value="1"/>
</dbReference>
<comment type="caution">
    <text evidence="4">The sequence shown here is derived from an EMBL/GenBank/DDBJ whole genome shotgun (WGS) entry which is preliminary data.</text>
</comment>
<keyword evidence="1" id="KW-0547">Nucleotide-binding</keyword>
<dbReference type="Gene3D" id="3.40.50.300">
    <property type="entry name" value="P-loop containing nucleotide triphosphate hydrolases"/>
    <property type="match status" value="1"/>
</dbReference>
<dbReference type="RefSeq" id="WP_189581171.1">
    <property type="nucleotide sequence ID" value="NZ_BMYV01000001.1"/>
</dbReference>
<reference evidence="4 5" key="1">
    <citation type="journal article" date="2014" name="Int. J. Syst. Evol. Microbiol.">
        <title>Complete genome sequence of Corynebacterium casei LMG S-19264T (=DSM 44701T), isolated from a smear-ripened cheese.</title>
        <authorList>
            <consortium name="US DOE Joint Genome Institute (JGI-PGF)"/>
            <person name="Walter F."/>
            <person name="Albersmeier A."/>
            <person name="Kalinowski J."/>
            <person name="Ruckert C."/>
        </authorList>
    </citation>
    <scope>NUCLEOTIDE SEQUENCE [LARGE SCALE GENOMIC DNA]</scope>
    <source>
        <strain evidence="4 5">KCTC 23968</strain>
    </source>
</reference>
<dbReference type="PROSITE" id="PS00211">
    <property type="entry name" value="ABC_TRANSPORTER_1"/>
    <property type="match status" value="1"/>
</dbReference>
<dbReference type="GO" id="GO:0005524">
    <property type="term" value="F:ATP binding"/>
    <property type="evidence" value="ECO:0007669"/>
    <property type="project" value="UniProtKB-KW"/>
</dbReference>
<dbReference type="InterPro" id="IPR003439">
    <property type="entry name" value="ABC_transporter-like_ATP-bd"/>
</dbReference>
<organism evidence="4 5">
    <name type="scientific">Litorimonas cladophorae</name>
    <dbReference type="NCBI Taxonomy" id="1220491"/>
    <lineage>
        <taxon>Bacteria</taxon>
        <taxon>Pseudomonadati</taxon>
        <taxon>Pseudomonadota</taxon>
        <taxon>Alphaproteobacteria</taxon>
        <taxon>Maricaulales</taxon>
        <taxon>Robiginitomaculaceae</taxon>
    </lineage>
</organism>
<evidence type="ECO:0000313" key="4">
    <source>
        <dbReference type="EMBL" id="GGX59354.1"/>
    </source>
</evidence>
<dbReference type="CDD" id="cd03230">
    <property type="entry name" value="ABC_DR_subfamily_A"/>
    <property type="match status" value="1"/>
</dbReference>
<name>A0A918KDF7_9PROT</name>
<feature type="domain" description="ABC transporter" evidence="3">
    <location>
        <begin position="15"/>
        <end position="240"/>
    </location>
</feature>
<keyword evidence="5" id="KW-1185">Reference proteome</keyword>
<evidence type="ECO:0000313" key="5">
    <source>
        <dbReference type="Proteomes" id="UP000600865"/>
    </source>
</evidence>
<dbReference type="InterPro" id="IPR003593">
    <property type="entry name" value="AAA+_ATPase"/>
</dbReference>
<accession>A0A918KDF7</accession>
<sequence>MPFSAPDTATRELILSATDVTVAYGQHKALDGLNLEIREGELVGIIGPNGAGKTSFIRALCGRTRVTGDLNVAGTDLRRSTDRRRHIALVPQDIGLYPHLTARENLTVIGRLLGLKDRAAINQALETVEMSQHAKTRVSEMSGGMKRRINVAAAIMTGPKLVIFDEPTAGVDAPARDTVHRLARALADQGKAVILITHELEQAEALCDKILVLCKGKRLAFEPPARLLERSFENQREVMVRYATPPEPEVLNAMQPFAFTPGEMPTIWVAMTNANEVSFVSAFLTALKGENDLVREISVRRPGLTALMHRVEKTGQIAA</sequence>
<keyword evidence="2" id="KW-0067">ATP-binding</keyword>
<dbReference type="InterPro" id="IPR017871">
    <property type="entry name" value="ABC_transporter-like_CS"/>
</dbReference>
<dbReference type="SMART" id="SM00382">
    <property type="entry name" value="AAA"/>
    <property type="match status" value="1"/>
</dbReference>
<gene>
    <name evidence="4" type="ORF">GCM10011309_06300</name>
</gene>
<dbReference type="SUPFAM" id="SSF52540">
    <property type="entry name" value="P-loop containing nucleoside triphosphate hydrolases"/>
    <property type="match status" value="1"/>
</dbReference>
<dbReference type="PANTHER" id="PTHR43582">
    <property type="entry name" value="LINEARMYCIN RESISTANCE ATP-BINDING PROTEIN LNRL"/>
    <property type="match status" value="1"/>
</dbReference>
<dbReference type="Proteomes" id="UP000600865">
    <property type="component" value="Unassembled WGS sequence"/>
</dbReference>
<dbReference type="EMBL" id="BMYV01000001">
    <property type="protein sequence ID" value="GGX59354.1"/>
    <property type="molecule type" value="Genomic_DNA"/>
</dbReference>
<dbReference type="GO" id="GO:0016887">
    <property type="term" value="F:ATP hydrolysis activity"/>
    <property type="evidence" value="ECO:0007669"/>
    <property type="project" value="InterPro"/>
</dbReference>
<evidence type="ECO:0000259" key="3">
    <source>
        <dbReference type="PROSITE" id="PS50893"/>
    </source>
</evidence>
<evidence type="ECO:0000256" key="2">
    <source>
        <dbReference type="ARBA" id="ARBA00022840"/>
    </source>
</evidence>
<evidence type="ECO:0000256" key="1">
    <source>
        <dbReference type="ARBA" id="ARBA00022741"/>
    </source>
</evidence>
<protein>
    <recommendedName>
        <fullName evidence="3">ABC transporter domain-containing protein</fullName>
    </recommendedName>
</protein>
<dbReference type="PROSITE" id="PS50893">
    <property type="entry name" value="ABC_TRANSPORTER_2"/>
    <property type="match status" value="1"/>
</dbReference>
<dbReference type="PANTHER" id="PTHR43582:SF2">
    <property type="entry name" value="LINEARMYCIN RESISTANCE ATP-BINDING PROTEIN LNRL"/>
    <property type="match status" value="1"/>
</dbReference>
<dbReference type="AlphaFoldDB" id="A0A918KDF7"/>